<name>A0ABX1ZLB8_9BACL</name>
<dbReference type="PROSITE" id="PS51272">
    <property type="entry name" value="SLH"/>
    <property type="match status" value="3"/>
</dbReference>
<evidence type="ECO:0000256" key="1">
    <source>
        <dbReference type="SAM" id="MobiDB-lite"/>
    </source>
</evidence>
<accession>A0ABX1ZLB8</accession>
<evidence type="ECO:0000313" key="4">
    <source>
        <dbReference type="EMBL" id="NOU99809.1"/>
    </source>
</evidence>
<dbReference type="EMBL" id="WHNZ01000015">
    <property type="protein sequence ID" value="NOU99809.1"/>
    <property type="molecule type" value="Genomic_DNA"/>
</dbReference>
<organism evidence="4 5">
    <name type="scientific">Paenibacillus planticolens</name>
    <dbReference type="NCBI Taxonomy" id="2654976"/>
    <lineage>
        <taxon>Bacteria</taxon>
        <taxon>Bacillati</taxon>
        <taxon>Bacillota</taxon>
        <taxon>Bacilli</taxon>
        <taxon>Bacillales</taxon>
        <taxon>Paenibacillaceae</taxon>
        <taxon>Paenibacillus</taxon>
    </lineage>
</organism>
<feature type="compositionally biased region" description="Basic and acidic residues" evidence="1">
    <location>
        <begin position="987"/>
        <end position="1005"/>
    </location>
</feature>
<dbReference type="RefSeq" id="WP_171682666.1">
    <property type="nucleotide sequence ID" value="NZ_WHNZ01000015.1"/>
</dbReference>
<dbReference type="Pfam" id="PF00395">
    <property type="entry name" value="SLH"/>
    <property type="match status" value="2"/>
</dbReference>
<feature type="chain" id="PRO_5047190309" description="SLH domain-containing protein" evidence="2">
    <location>
        <begin position="26"/>
        <end position="2531"/>
    </location>
</feature>
<dbReference type="Gene3D" id="2.60.40.10">
    <property type="entry name" value="Immunoglobulins"/>
    <property type="match status" value="1"/>
</dbReference>
<comment type="caution">
    <text evidence="4">The sequence shown here is derived from an EMBL/GenBank/DDBJ whole genome shotgun (WGS) entry which is preliminary data.</text>
</comment>
<feature type="domain" description="SLH" evidence="3">
    <location>
        <begin position="2342"/>
        <end position="2401"/>
    </location>
</feature>
<feature type="region of interest" description="Disordered" evidence="1">
    <location>
        <begin position="985"/>
        <end position="1005"/>
    </location>
</feature>
<feature type="domain" description="SLH" evidence="3">
    <location>
        <begin position="2473"/>
        <end position="2531"/>
    </location>
</feature>
<protein>
    <recommendedName>
        <fullName evidence="3">SLH domain-containing protein</fullName>
    </recommendedName>
</protein>
<sequence>MKLVRKTFVLLLALIIIASSNFQVASVLAAELGGPKVTVLQNDFIKITVDNATGRYGIRTVEGQPVRKKDQNVDMLFRGDDPETSFTTFRIDGTDYIFGNPYKFAANFFSETTKPRIVINPNGSKQTETVWTIKGVEIKQILMLYSDTSDKKNAGNVNIRYEVINRSGAQVQLGSRILLDTMVGGNDGPEFQIGTGYKVPLSVERKLVHEPDSSISEEDKAYYKLPPYWVMRDKLDLSNPLATNVIAYGFNNFAEQNINIVDEMIVGHWNGLANTKWDYTPNPNLDFTRDTNDYGTADSAVALYWQPKPIASQTMQTFETVYGLGEIIAPDKVFSIRFMDTPQQLATLSDNSDYASEGIFDMNAELENLASFNMEQSYIEAELTLDNGLNFVKLDDQGNIVRDAKGKALTESYRSKKMVFRKPATPAEAELGIIPKFKPGDTVTASFKVQAKGKPWPTTKQYMMTVRSPETEAKLQGQTDEGIKAQFESNKSNFILLPAIGNAVPTYVFGMSPKETYSTDVKYLAVNLSNIEAYNPGNETTEPNFDLFLKEKATGKRYKVPVKNSVILQPTDDGYSGDMRITYRGGDLVDSKGTVIQAGLGPELPLGQYQVEIIYKGDTGGDAEIASMYSITTSQTFAVSDDDSNRIREAKIMAVYKQKFDLSHAPISLSGSLLEELNSAFPGAPFKQGMNLADAVGVYKAAKLFMGAATKALDPEFDNAAFNDLESLKEVPVYHYRLFESDEAMEEFFSEEDREKLVDIRGMIKQAGTGADQQVIVDTKTEPAIINGAVAYKGKDMVFTRGKLDLFGVKQKVNGYDSMPFFDTLFVKGDGTLSVASSGFVFHKGEWTLDFFNGFEKTLGEGYTIPQAEYPEKKGNEEDDSLNGSLKWASGALGDRLNPFKQLMVQLVYFNKHSLFSVPNFTFSGFGVSFNDFILRPGGVSFGGTISLKILNAEVKNVVFNDKGFVGIDAALKFDLNEELGLIGPKKGGEDAKKEPEGPKKPSGEIDITHYVQPVDGVSNTYGLKFDAQLKSMTEIGAEIAFKKVDDGRILPDVLAFKASLSNPGVLITGATYLTGVRGALRELADTIAGGTKDDPFPLVIEAGVSLRFGIAPAYHYGDIDLTLKRTGIKLDGKLGFSTKSNASKDDLIPMLTQALIEAQWVTPWFVRLQAEVDIGGWDVIVGRVGIFVGQNLEKHRTDFEGYIGAKIQIPSAVPVVGGMPLSSVFFGLNNDKIWGSVGILFISLGVTYYWGGGIEFGTSGEQLPEGFTHVLINDPEHGPRLLVVGQGVKTVATSWVEAEKETHEIVYRDVAPGVQVMDNGAMNIGIGGITVKNSGRLHEIPTSGISGNAIIEVEYTDKDMPGLTLKDSAGKPYPIVIDNTNTNPAATAFTQHIPAAQASDQVDHRKAFIVVPQDKIKDSGTWTLTSTSAVQTKLLNVPTLPQLNNVGLTKNSGDANKFTASWSVNNAKAGDTVNLYLTKDAVTGDKAKLENGQEVLEPGEPGMLLAKDIPVAEGGVVSGAMTSGSKVIDVTKVSMMGADEDIRGLLQQGSYYLRAELKSDSAFGTKTSAEKFDIVDPLAPQEVSDVSIEPAGNGFFQLSFKPAPIKPALKNYEHSYVISAMQEQDGKLASYPNFGELMFTEAELASHWNAATGKYEGIKIGGWTATTTSESVDLKSLNSAPADPKDIKYTGLQVGQEYIVGVSSVVKPSKEADKNENYHYAARTDSARKLLPVPAKPVLETSREKLGAPGPKIDLLTNQVTQQNIQLFSDQQDITVEAYYDNQLIGKTTLQNDGKGSHGTLQLTPFTTDGTYAIELLATNAKTKDYKVKMLYLIVDTIAPVLYLDEPSTGARTSGGKIRFSGRTSNDAELTVIGNKKETKLHVTDNGSFSGDIAVESTDPTIQLTVKARDGAGNENSAIVSITNDQFHVPAGLVIKQLPVMKPGDSAKLEANLRVSDGKDAQGKPKFKEIPVSADKVSYSVLSGDAAQLNKDGKSITALGRGASLVQAEYQVADGVTLQAMAAATVEISAPTVLGSIQASTSTIANDGSHTKVAVSDAGEMLGFQLVYKVFSKGAGAVPQLNQDISSWSFLPQDGIVSAQSGDSVVVAKRTSSGKLAVGAAALSANVWLPQFGGFGGGGGPIPVTTSSDIVIGQQRISAEKKDDVVVADIDGKYVDASGAKDIVIASEDRTAKGFTFRLDKEIGRQAIGKQRNIVIKVPLAELVLTPKMLANMKDNLEVHIFRNLSEELDGLSKLAGSLDSTLLAGGQGVSIKTNIPAADWNGYAATRIPLPDSLGPADITAVVLKSPDGAWTPVPWKLTGDAASVDVQLTGEGNLIFIRNVKTFGDVQNDFWGKEVTYQAAAKLFVLGKAEDRFEPESYITRAEYPTILLRVAGMMNKKAEAEFTDIASDDWYNQSVGVAARMGIVNGLADGSFAPQSTVSRIEAMTMAGRLLEALGRSQEMSEEEADKVLSAFADGTSVPGWAKIPAAVCIQNGIIEGDNNNVNPLSELTRAQAAAIAIRLDSWLASR</sequence>
<feature type="signal peptide" evidence="2">
    <location>
        <begin position="1"/>
        <end position="25"/>
    </location>
</feature>
<evidence type="ECO:0000256" key="2">
    <source>
        <dbReference type="SAM" id="SignalP"/>
    </source>
</evidence>
<evidence type="ECO:0000313" key="5">
    <source>
        <dbReference type="Proteomes" id="UP000618579"/>
    </source>
</evidence>
<keyword evidence="5" id="KW-1185">Reference proteome</keyword>
<evidence type="ECO:0000259" key="3">
    <source>
        <dbReference type="PROSITE" id="PS51272"/>
    </source>
</evidence>
<feature type="domain" description="SLH" evidence="3">
    <location>
        <begin position="2402"/>
        <end position="2465"/>
    </location>
</feature>
<proteinExistence type="predicted"/>
<dbReference type="Proteomes" id="UP000618579">
    <property type="component" value="Unassembled WGS sequence"/>
</dbReference>
<dbReference type="InterPro" id="IPR013783">
    <property type="entry name" value="Ig-like_fold"/>
</dbReference>
<keyword evidence="2" id="KW-0732">Signal</keyword>
<gene>
    <name evidence="4" type="ORF">GC097_07260</name>
</gene>
<dbReference type="InterPro" id="IPR001119">
    <property type="entry name" value="SLH_dom"/>
</dbReference>
<reference evidence="4 5" key="1">
    <citation type="submission" date="2019-10" db="EMBL/GenBank/DDBJ databases">
        <title>Description of Paenibacillus pedi sp. nov.</title>
        <authorList>
            <person name="Carlier A."/>
            <person name="Qi S."/>
        </authorList>
    </citation>
    <scope>NUCLEOTIDE SEQUENCE [LARGE SCALE GENOMIC DNA]</scope>
    <source>
        <strain evidence="4 5">LMG 31457</strain>
    </source>
</reference>